<dbReference type="RefSeq" id="WP_077813844.1">
    <property type="nucleotide sequence ID" value="NZ_CP014692.1"/>
</dbReference>
<dbReference type="OrthoDB" id="7339213at2"/>
<dbReference type="GO" id="GO:0016989">
    <property type="term" value="F:sigma factor antagonist activity"/>
    <property type="evidence" value="ECO:0007669"/>
    <property type="project" value="TreeGrafter"/>
</dbReference>
<dbReference type="EMBL" id="CP014692">
    <property type="protein sequence ID" value="AQS85828.1"/>
    <property type="molecule type" value="Genomic_DNA"/>
</dbReference>
<keyword evidence="1" id="KW-0472">Membrane</keyword>
<accession>A0A1U9KJA8</accession>
<dbReference type="STRING" id="435.A0U92_14790"/>
<evidence type="ECO:0000259" key="3">
    <source>
        <dbReference type="Pfam" id="PF16220"/>
    </source>
</evidence>
<feature type="domain" description="FecR N-terminal" evidence="3">
    <location>
        <begin position="13"/>
        <end position="50"/>
    </location>
</feature>
<dbReference type="PANTHER" id="PTHR30273">
    <property type="entry name" value="PERIPLASMIC SIGNAL SENSOR AND SIGMA FACTOR ACTIVATOR FECR-RELATED"/>
    <property type="match status" value="1"/>
</dbReference>
<dbReference type="Gene3D" id="2.60.120.1440">
    <property type="match status" value="1"/>
</dbReference>
<keyword evidence="1" id="KW-0812">Transmembrane</keyword>
<dbReference type="InterPro" id="IPR032623">
    <property type="entry name" value="FecR_N"/>
</dbReference>
<gene>
    <name evidence="4" type="ORF">A0U92_14790</name>
</gene>
<dbReference type="PANTHER" id="PTHR30273:SF2">
    <property type="entry name" value="PROTEIN FECR"/>
    <property type="match status" value="1"/>
</dbReference>
<evidence type="ECO:0000256" key="1">
    <source>
        <dbReference type="SAM" id="Phobius"/>
    </source>
</evidence>
<dbReference type="PIRSF" id="PIRSF018266">
    <property type="entry name" value="FecR"/>
    <property type="match status" value="1"/>
</dbReference>
<name>A0A1U9KJA8_ACEAC</name>
<dbReference type="AlphaFoldDB" id="A0A1U9KJA8"/>
<dbReference type="Pfam" id="PF16220">
    <property type="entry name" value="DUF4880"/>
    <property type="match status" value="1"/>
</dbReference>
<dbReference type="Pfam" id="PF04773">
    <property type="entry name" value="FecR"/>
    <property type="match status" value="1"/>
</dbReference>
<dbReference type="InterPro" id="IPR006860">
    <property type="entry name" value="FecR"/>
</dbReference>
<evidence type="ECO:0000313" key="4">
    <source>
        <dbReference type="EMBL" id="AQS85828.1"/>
    </source>
</evidence>
<proteinExistence type="predicted"/>
<keyword evidence="1" id="KW-1133">Transmembrane helix</keyword>
<keyword evidence="5" id="KW-1185">Reference proteome</keyword>
<protein>
    <submittedName>
        <fullName evidence="4">Uncharacterized protein</fullName>
    </submittedName>
</protein>
<dbReference type="Proteomes" id="UP000188937">
    <property type="component" value="Chromosome"/>
</dbReference>
<dbReference type="InterPro" id="IPR012373">
    <property type="entry name" value="Ferrdict_sens_TM"/>
</dbReference>
<feature type="transmembrane region" description="Helical" evidence="1">
    <location>
        <begin position="87"/>
        <end position="110"/>
    </location>
</feature>
<evidence type="ECO:0000259" key="2">
    <source>
        <dbReference type="Pfam" id="PF04773"/>
    </source>
</evidence>
<evidence type="ECO:0000313" key="5">
    <source>
        <dbReference type="Proteomes" id="UP000188937"/>
    </source>
</evidence>
<organism evidence="4 5">
    <name type="scientific">Acetobacter aceti</name>
    <dbReference type="NCBI Taxonomy" id="435"/>
    <lineage>
        <taxon>Bacteria</taxon>
        <taxon>Pseudomonadati</taxon>
        <taxon>Pseudomonadota</taxon>
        <taxon>Alphaproteobacteria</taxon>
        <taxon>Acetobacterales</taxon>
        <taxon>Acetobacteraceae</taxon>
        <taxon>Acetobacter</taxon>
        <taxon>Acetobacter subgen. Acetobacter</taxon>
    </lineage>
</organism>
<reference evidence="4 5" key="1">
    <citation type="submission" date="2016-03" db="EMBL/GenBank/DDBJ databases">
        <title>Acetic acid bacteria sequencing.</title>
        <authorList>
            <person name="Brandt J."/>
            <person name="Jakob F."/>
            <person name="Vogel R.F."/>
        </authorList>
    </citation>
    <scope>NUCLEOTIDE SEQUENCE [LARGE SCALE GENOMIC DNA]</scope>
    <source>
        <strain evidence="4 5">TMW2.1153</strain>
    </source>
</reference>
<sequence>MSSDETYEHTSLEAARWLVSLEESPDDQKLKDEFERWLSEDPTHREAWAATSGIYDLMGPLFAKERYSSGTQSCKSGWRHRSVSKRILYGVPIALAAAVANFMLVPDYYYRLTADYSTGKAQQMTVKLADGSEVSLAPKSAIDVVFRREGGREIHLLRGEGFFKVSHNPGRPFRVTAGKISVTDIGTEFDVRVSQKASAVAVRSGEVHVDGDNHLSTDLHSGQRIERRGRGIVSASHEDAENIGAWATSGQLVLEDSSFGDAVTQINPYYNGRIFVANRHLSAGKVTGVYNLSTPESALKAMADTQGAKLYHITPWIIVVSY</sequence>
<feature type="domain" description="FecR protein" evidence="2">
    <location>
        <begin position="115"/>
        <end position="207"/>
    </location>
</feature>
<dbReference type="KEGG" id="aace:A0U92_14790"/>